<dbReference type="EMBL" id="JACCAC010000001">
    <property type="protein sequence ID" value="NYG55718.1"/>
    <property type="molecule type" value="Genomic_DNA"/>
</dbReference>
<dbReference type="Proteomes" id="UP000544110">
    <property type="component" value="Unassembled WGS sequence"/>
</dbReference>
<proteinExistence type="predicted"/>
<dbReference type="AlphaFoldDB" id="A0A7Y9RW99"/>
<name>A0A7Y9RW99_9ACTN</name>
<gene>
    <name evidence="1" type="ORF">BJ989_002022</name>
</gene>
<sequence length="32" mass="3543">MSGPAYALDDRTAIRVEGDQVTWVSEGTWFAL</sequence>
<evidence type="ECO:0000313" key="1">
    <source>
        <dbReference type="EMBL" id="NYG55718.1"/>
    </source>
</evidence>
<keyword evidence="2" id="KW-1185">Reference proteome</keyword>
<comment type="caution">
    <text evidence="1">The sequence shown here is derived from an EMBL/GenBank/DDBJ whole genome shotgun (WGS) entry which is preliminary data.</text>
</comment>
<organism evidence="1 2">
    <name type="scientific">Nocardioides perillae</name>
    <dbReference type="NCBI Taxonomy" id="1119534"/>
    <lineage>
        <taxon>Bacteria</taxon>
        <taxon>Bacillati</taxon>
        <taxon>Actinomycetota</taxon>
        <taxon>Actinomycetes</taxon>
        <taxon>Propionibacteriales</taxon>
        <taxon>Nocardioidaceae</taxon>
        <taxon>Nocardioides</taxon>
    </lineage>
</organism>
<accession>A0A7Y9RW99</accession>
<reference evidence="1 2" key="1">
    <citation type="submission" date="2020-07" db="EMBL/GenBank/DDBJ databases">
        <title>Sequencing the genomes of 1000 actinobacteria strains.</title>
        <authorList>
            <person name="Klenk H.-P."/>
        </authorList>
    </citation>
    <scope>NUCLEOTIDE SEQUENCE [LARGE SCALE GENOMIC DNA]</scope>
    <source>
        <strain evidence="1 2">DSM 24552</strain>
    </source>
</reference>
<protein>
    <submittedName>
        <fullName evidence="1">Uncharacterized protein</fullName>
    </submittedName>
</protein>
<evidence type="ECO:0000313" key="2">
    <source>
        <dbReference type="Proteomes" id="UP000544110"/>
    </source>
</evidence>